<evidence type="ECO:0000259" key="2">
    <source>
        <dbReference type="PROSITE" id="PS50405"/>
    </source>
</evidence>
<evidence type="ECO:0000313" key="4">
    <source>
        <dbReference type="Proteomes" id="UP001152867"/>
    </source>
</evidence>
<dbReference type="PROSITE" id="PS50404">
    <property type="entry name" value="GST_NTER"/>
    <property type="match status" value="1"/>
</dbReference>
<dbReference type="CDD" id="cd03057">
    <property type="entry name" value="GST_N_Beta"/>
    <property type="match status" value="1"/>
</dbReference>
<dbReference type="Proteomes" id="UP001152867">
    <property type="component" value="Unassembled WGS sequence"/>
</dbReference>
<dbReference type="Gene3D" id="1.20.1050.10">
    <property type="match status" value="1"/>
</dbReference>
<gene>
    <name evidence="3" type="ORF">NNA32_04715</name>
</gene>
<dbReference type="PANTHER" id="PTHR44051">
    <property type="entry name" value="GLUTATHIONE S-TRANSFERASE-RELATED"/>
    <property type="match status" value="1"/>
</dbReference>
<feature type="domain" description="GST C-terminal" evidence="2">
    <location>
        <begin position="85"/>
        <end position="210"/>
    </location>
</feature>
<evidence type="ECO:0000313" key="3">
    <source>
        <dbReference type="EMBL" id="MDF9913548.1"/>
    </source>
</evidence>
<organism evidence="3 4">
    <name type="scientific">Furfurilactobacillus milii</name>
    <dbReference type="NCBI Taxonomy" id="2888272"/>
    <lineage>
        <taxon>Bacteria</taxon>
        <taxon>Bacillati</taxon>
        <taxon>Bacillota</taxon>
        <taxon>Bacilli</taxon>
        <taxon>Lactobacillales</taxon>
        <taxon>Lactobacillaceae</taxon>
        <taxon>Furfurilactobacillus</taxon>
    </lineage>
</organism>
<dbReference type="RefSeq" id="WP_178943495.1">
    <property type="nucleotide sequence ID" value="NZ_JAIWJF010000002.1"/>
</dbReference>
<dbReference type="CDD" id="cd03188">
    <property type="entry name" value="GST_C_Beta"/>
    <property type="match status" value="1"/>
</dbReference>
<dbReference type="PANTHER" id="PTHR44051:SF8">
    <property type="entry name" value="GLUTATHIONE S-TRANSFERASE GSTA"/>
    <property type="match status" value="1"/>
</dbReference>
<dbReference type="SFLD" id="SFLDG01150">
    <property type="entry name" value="Main.1:_Beta-like"/>
    <property type="match status" value="1"/>
</dbReference>
<proteinExistence type="predicted"/>
<dbReference type="SFLD" id="SFLDS00019">
    <property type="entry name" value="Glutathione_Transferase_(cytos"/>
    <property type="match status" value="1"/>
</dbReference>
<reference evidence="3" key="1">
    <citation type="submission" date="2022-06" db="EMBL/GenBank/DDBJ databases">
        <title>Antifungal cultures and metabolites of lactic acid bacteria for use in dairy fermentations.</title>
        <authorList>
            <person name="Zhao Z."/>
            <person name="Gaenzle M."/>
        </authorList>
    </citation>
    <scope>NUCLEOTIDE SEQUENCE</scope>
    <source>
        <strain evidence="3">FUA3126</strain>
    </source>
</reference>
<dbReference type="PROSITE" id="PS50405">
    <property type="entry name" value="GST_CTER"/>
    <property type="match status" value="1"/>
</dbReference>
<dbReference type="EMBL" id="JANDJP010000004">
    <property type="protein sequence ID" value="MDF9913548.1"/>
    <property type="molecule type" value="Genomic_DNA"/>
</dbReference>
<comment type="caution">
    <text evidence="3">The sequence shown here is derived from an EMBL/GenBank/DDBJ whole genome shotgun (WGS) entry which is preliminary data.</text>
</comment>
<accession>A0ABT6D8U5</accession>
<dbReference type="InterPro" id="IPR040079">
    <property type="entry name" value="Glutathione_S-Trfase"/>
</dbReference>
<evidence type="ECO:0000259" key="1">
    <source>
        <dbReference type="PROSITE" id="PS50404"/>
    </source>
</evidence>
<sequence length="215" mass="25366">MMKLFFAAGASSMAPHILLRELKLNFELRRVNLDQKTWSQGDYNDVNPKSYVPVLELNDGTRLTECAVILEYLASHEHRLIADYDSKQYWQQRQWLNYLATELHKNFISPFRTGNWLPNTADSKMLVWQRVLPRLQFVETTFEDGRQWLVGNDFSLVDPYLFVMTNWLYRLNYSFETLPRLKTFDSRMRERASVIDTFKLEGKPHALTDSTNESA</sequence>
<dbReference type="InterPro" id="IPR004046">
    <property type="entry name" value="GST_C"/>
</dbReference>
<dbReference type="Gene3D" id="3.40.30.10">
    <property type="entry name" value="Glutaredoxin"/>
    <property type="match status" value="1"/>
</dbReference>
<protein>
    <submittedName>
        <fullName evidence="3">Glutathione binding-like protein</fullName>
    </submittedName>
</protein>
<dbReference type="Pfam" id="PF00043">
    <property type="entry name" value="GST_C"/>
    <property type="match status" value="1"/>
</dbReference>
<dbReference type="InterPro" id="IPR010987">
    <property type="entry name" value="Glutathione-S-Trfase_C-like"/>
</dbReference>
<dbReference type="InterPro" id="IPR036282">
    <property type="entry name" value="Glutathione-S-Trfase_C_sf"/>
</dbReference>
<keyword evidence="4" id="KW-1185">Reference proteome</keyword>
<dbReference type="SFLD" id="SFLDG00358">
    <property type="entry name" value="Main_(cytGST)"/>
    <property type="match status" value="1"/>
</dbReference>
<dbReference type="SUPFAM" id="SSF47616">
    <property type="entry name" value="GST C-terminal domain-like"/>
    <property type="match status" value="1"/>
</dbReference>
<dbReference type="Pfam" id="PF13409">
    <property type="entry name" value="GST_N_2"/>
    <property type="match status" value="1"/>
</dbReference>
<dbReference type="InterPro" id="IPR036249">
    <property type="entry name" value="Thioredoxin-like_sf"/>
</dbReference>
<feature type="domain" description="GST N-terminal" evidence="1">
    <location>
        <begin position="1"/>
        <end position="81"/>
    </location>
</feature>
<name>A0ABT6D8U5_9LACO</name>
<dbReference type="SUPFAM" id="SSF52833">
    <property type="entry name" value="Thioredoxin-like"/>
    <property type="match status" value="1"/>
</dbReference>
<dbReference type="InterPro" id="IPR004045">
    <property type="entry name" value="Glutathione_S-Trfase_N"/>
</dbReference>